<dbReference type="AlphaFoldDB" id="A0AAV4UXE3"/>
<protein>
    <submittedName>
        <fullName evidence="4">TD and POZ domain-containing protein 1</fullName>
    </submittedName>
</protein>
<reference evidence="4 5" key="1">
    <citation type="submission" date="2021-06" db="EMBL/GenBank/DDBJ databases">
        <title>Caerostris darwini draft genome.</title>
        <authorList>
            <person name="Kono N."/>
            <person name="Arakawa K."/>
        </authorList>
    </citation>
    <scope>NUCLEOTIDE SEQUENCE [LARGE SCALE GENOMIC DNA]</scope>
</reference>
<dbReference type="SUPFAM" id="SSF54695">
    <property type="entry name" value="POZ domain"/>
    <property type="match status" value="2"/>
</dbReference>
<dbReference type="PROSITE" id="PS50144">
    <property type="entry name" value="MATH"/>
    <property type="match status" value="1"/>
</dbReference>
<dbReference type="CDD" id="cd00121">
    <property type="entry name" value="MATH"/>
    <property type="match status" value="1"/>
</dbReference>
<keyword evidence="5" id="KW-1185">Reference proteome</keyword>
<evidence type="ECO:0000313" key="5">
    <source>
        <dbReference type="Proteomes" id="UP001054837"/>
    </source>
</evidence>
<dbReference type="Proteomes" id="UP001054837">
    <property type="component" value="Unassembled WGS sequence"/>
</dbReference>
<dbReference type="Gene3D" id="2.60.210.10">
    <property type="entry name" value="Apoptosis, Tumor Necrosis Factor Receptor Associated Protein 2, Chain A"/>
    <property type="match status" value="1"/>
</dbReference>
<accession>A0AAV4UXE3</accession>
<name>A0AAV4UXE3_9ARAC</name>
<sequence length="684" mass="78915">MAGIISGENEFTFTWRINNISYCWHKTGDVLLSPTFRVANLQHSSWRLWLYPRGHDNENYLSVFLHREKKGGPEVLTPSFELSIISVEGSSFHTFYVEEGEVFFFKNCSNDFNGYGTYNFARREEVFCSKRSIFLPRDTLTVRCRLWKKRCAERTVHMLAKTVINTEKCFGLEELHELHGNRKEITVTSSKGFLFLSINVSACSESHLKNNIAAIIISKRSLENIPFNCDLYFVHTSGDKIKCGEIDNRFEEHRKSTWSLNLSIPKELSIDKNFECLTKDWFLQYEVIFGTKSKTANIERIDYGIPSNSTVDMLIREFSGTPSVLDDLKSIYLDQILCDITLSTQTKKFPAHKAILCARSDVFKSLLTNKEIEENGSIEIEDFDDDTVHSLLMFLYTDTTEDMQWSMANKLYKAAFYYKIHLLKFKCSAFLIVHLNTHNAIEALVLTNEYQDTNLRSVVDTFILAHDEDIFVSDEWVSFTQSHPQLAMKTMLLKYDNKKKKNETVSSTDISTDCDFTDRNTSTMVFTQTENNEEISSGMREELHDYQNILDDLSTLYDLQIFCDVHLKTRTESFPTHKAILCARFKFINIDKILRVCFAFKRRRNLHTMNPEAVTSSDFVLGFSKSVPLAEETLEELLFWSPGYSVPWKCWLSHGDHYLVFVLKLGDIPAPATSTISSVEESKG</sequence>
<feature type="domain" description="BTB" evidence="1">
    <location>
        <begin position="338"/>
        <end position="404"/>
    </location>
</feature>
<evidence type="ECO:0000313" key="4">
    <source>
        <dbReference type="EMBL" id="GIY62737.1"/>
    </source>
</evidence>
<dbReference type="InterPro" id="IPR002083">
    <property type="entry name" value="MATH/TRAF_dom"/>
</dbReference>
<dbReference type="InterPro" id="IPR008974">
    <property type="entry name" value="TRAF-like"/>
</dbReference>
<dbReference type="InterPro" id="IPR011333">
    <property type="entry name" value="SKP1/BTB/POZ_sf"/>
</dbReference>
<dbReference type="GO" id="GO:0030163">
    <property type="term" value="P:protein catabolic process"/>
    <property type="evidence" value="ECO:0007669"/>
    <property type="project" value="UniProtKB-ARBA"/>
</dbReference>
<dbReference type="InterPro" id="IPR000210">
    <property type="entry name" value="BTB/POZ_dom"/>
</dbReference>
<dbReference type="Gene3D" id="3.30.710.10">
    <property type="entry name" value="Potassium Channel Kv1.1, Chain A"/>
    <property type="match status" value="2"/>
</dbReference>
<dbReference type="EMBL" id="BPLQ01008360">
    <property type="protein sequence ID" value="GIY36768.1"/>
    <property type="molecule type" value="Genomic_DNA"/>
</dbReference>
<evidence type="ECO:0000259" key="2">
    <source>
        <dbReference type="PROSITE" id="PS50144"/>
    </source>
</evidence>
<proteinExistence type="predicted"/>
<dbReference type="Pfam" id="PF22486">
    <property type="entry name" value="MATH_2"/>
    <property type="match status" value="1"/>
</dbReference>
<dbReference type="SUPFAM" id="SSF49599">
    <property type="entry name" value="TRAF domain-like"/>
    <property type="match status" value="1"/>
</dbReference>
<dbReference type="Pfam" id="PF00651">
    <property type="entry name" value="BTB"/>
    <property type="match status" value="1"/>
</dbReference>
<evidence type="ECO:0000313" key="3">
    <source>
        <dbReference type="EMBL" id="GIY36768.1"/>
    </source>
</evidence>
<dbReference type="EMBL" id="BPLQ01012119">
    <property type="protein sequence ID" value="GIY62737.1"/>
    <property type="molecule type" value="Genomic_DNA"/>
</dbReference>
<dbReference type="PROSITE" id="PS50097">
    <property type="entry name" value="BTB"/>
    <property type="match status" value="1"/>
</dbReference>
<evidence type="ECO:0000259" key="1">
    <source>
        <dbReference type="PROSITE" id="PS50097"/>
    </source>
</evidence>
<dbReference type="CDD" id="cd18186">
    <property type="entry name" value="BTB_POZ_ZBTB_KLHL-like"/>
    <property type="match status" value="2"/>
</dbReference>
<dbReference type="Gene3D" id="1.25.40.420">
    <property type="match status" value="1"/>
</dbReference>
<gene>
    <name evidence="4" type="primary">Tdpoz1_9</name>
    <name evidence="3" type="ORF">CDAR_231091</name>
    <name evidence="4" type="ORF">CDAR_482911</name>
</gene>
<comment type="caution">
    <text evidence="4">The sequence shown here is derived from an EMBL/GenBank/DDBJ whole genome shotgun (WGS) entry which is preliminary data.</text>
</comment>
<dbReference type="PANTHER" id="PTHR24413">
    <property type="entry name" value="SPECKLE-TYPE POZ PROTEIN"/>
    <property type="match status" value="1"/>
</dbReference>
<dbReference type="SMART" id="SM00225">
    <property type="entry name" value="BTB"/>
    <property type="match status" value="1"/>
</dbReference>
<organism evidence="4 5">
    <name type="scientific">Caerostris darwini</name>
    <dbReference type="NCBI Taxonomy" id="1538125"/>
    <lineage>
        <taxon>Eukaryota</taxon>
        <taxon>Metazoa</taxon>
        <taxon>Ecdysozoa</taxon>
        <taxon>Arthropoda</taxon>
        <taxon>Chelicerata</taxon>
        <taxon>Arachnida</taxon>
        <taxon>Araneae</taxon>
        <taxon>Araneomorphae</taxon>
        <taxon>Entelegynae</taxon>
        <taxon>Araneoidea</taxon>
        <taxon>Araneidae</taxon>
        <taxon>Caerostris</taxon>
    </lineage>
</organism>
<feature type="domain" description="MATH" evidence="2">
    <location>
        <begin position="10"/>
        <end position="146"/>
    </location>
</feature>